<evidence type="ECO:0000313" key="2">
    <source>
        <dbReference type="EMBL" id="MXR68262.1"/>
    </source>
</evidence>
<reference evidence="2 3" key="1">
    <citation type="submission" date="2019-12" db="EMBL/GenBank/DDBJ databases">
        <title>Shewanella insulae sp. nov., isolated from a tidal flat.</title>
        <authorList>
            <person name="Yoon J.-H."/>
        </authorList>
    </citation>
    <scope>NUCLEOTIDE SEQUENCE [LARGE SCALE GENOMIC DNA]</scope>
    <source>
        <strain evidence="2 3">JBTF-M18</strain>
    </source>
</reference>
<keyword evidence="3" id="KW-1185">Reference proteome</keyword>
<accession>A0A6L7HVA2</accession>
<proteinExistence type="predicted"/>
<dbReference type="InterPro" id="IPR023376">
    <property type="entry name" value="YqcC-like_dom"/>
</dbReference>
<feature type="domain" description="YqcC-like" evidence="1">
    <location>
        <begin position="6"/>
        <end position="99"/>
    </location>
</feature>
<evidence type="ECO:0000313" key="3">
    <source>
        <dbReference type="Proteomes" id="UP000474778"/>
    </source>
</evidence>
<comment type="caution">
    <text evidence="2">The sequence shown here is derived from an EMBL/GenBank/DDBJ whole genome shotgun (WGS) entry which is preliminary data.</text>
</comment>
<dbReference type="PANTHER" id="PTHR39586">
    <property type="entry name" value="CYTOPLASMIC PROTEIN-RELATED"/>
    <property type="match status" value="1"/>
</dbReference>
<dbReference type="EMBL" id="WRPA01000004">
    <property type="protein sequence ID" value="MXR68262.1"/>
    <property type="molecule type" value="Genomic_DNA"/>
</dbReference>
<dbReference type="PANTHER" id="PTHR39586:SF1">
    <property type="entry name" value="CYTOPLASMIC PROTEIN"/>
    <property type="match status" value="1"/>
</dbReference>
<sequence length="105" mass="12058">MSLYTEKQLRLIEAELKRLQMWQDRPPSPEAMADPTPFACESMAFEQWLQFIFLPKMDEIIATNGVLPSKIALGPMAEHVWQGRNEMQTLITIINQLDEHLSGSN</sequence>
<dbReference type="Gene3D" id="1.20.1440.40">
    <property type="entry name" value="YqcC-like"/>
    <property type="match status" value="1"/>
</dbReference>
<dbReference type="InterPro" id="IPR036814">
    <property type="entry name" value="YqcC-like_sf"/>
</dbReference>
<dbReference type="InterPro" id="IPR007384">
    <property type="entry name" value="UCP006257"/>
</dbReference>
<name>A0A6L7HVA2_9GAMM</name>
<dbReference type="SUPFAM" id="SSF158452">
    <property type="entry name" value="YqcC-like"/>
    <property type="match status" value="1"/>
</dbReference>
<dbReference type="Proteomes" id="UP000474778">
    <property type="component" value="Unassembled WGS sequence"/>
</dbReference>
<dbReference type="GO" id="GO:0044010">
    <property type="term" value="P:single-species biofilm formation"/>
    <property type="evidence" value="ECO:0007669"/>
    <property type="project" value="TreeGrafter"/>
</dbReference>
<evidence type="ECO:0000259" key="1">
    <source>
        <dbReference type="Pfam" id="PF04287"/>
    </source>
</evidence>
<dbReference type="PIRSF" id="PIRSF006257">
    <property type="entry name" value="UCP006257"/>
    <property type="match status" value="1"/>
</dbReference>
<dbReference type="AlphaFoldDB" id="A0A6L7HVA2"/>
<protein>
    <submittedName>
        <fullName evidence="2">YqcC family protein</fullName>
    </submittedName>
</protein>
<dbReference type="Pfam" id="PF04287">
    <property type="entry name" value="DUF446"/>
    <property type="match status" value="1"/>
</dbReference>
<organism evidence="2 3">
    <name type="scientific">Shewanella insulae</name>
    <dbReference type="NCBI Taxonomy" id="2681496"/>
    <lineage>
        <taxon>Bacteria</taxon>
        <taxon>Pseudomonadati</taxon>
        <taxon>Pseudomonadota</taxon>
        <taxon>Gammaproteobacteria</taxon>
        <taxon>Alteromonadales</taxon>
        <taxon>Shewanellaceae</taxon>
        <taxon>Shewanella</taxon>
    </lineage>
</organism>
<gene>
    <name evidence="2" type="ORF">GNT65_06180</name>
</gene>